<dbReference type="AlphaFoldDB" id="A0A2N9I8D6"/>
<name>A0A2N9I8D6_FAGSY</name>
<proteinExistence type="predicted"/>
<accession>A0A2N9I8D6</accession>
<sequence>MCAGSGCCSVLQPPAGFVAVGFSADSGGFPPETVCIGATKIAGPSFPFETLLSPVIADDMQEEAREFGCGGFEGLSALGVGCVELMGCWLSRKGDEQ</sequence>
<evidence type="ECO:0000313" key="1">
    <source>
        <dbReference type="EMBL" id="SPD20131.1"/>
    </source>
</evidence>
<reference evidence="1" key="1">
    <citation type="submission" date="2018-02" db="EMBL/GenBank/DDBJ databases">
        <authorList>
            <person name="Cohen D.B."/>
            <person name="Kent A.D."/>
        </authorList>
    </citation>
    <scope>NUCLEOTIDE SEQUENCE</scope>
</reference>
<protein>
    <submittedName>
        <fullName evidence="1">Uncharacterized protein</fullName>
    </submittedName>
</protein>
<organism evidence="1">
    <name type="scientific">Fagus sylvatica</name>
    <name type="common">Beechnut</name>
    <dbReference type="NCBI Taxonomy" id="28930"/>
    <lineage>
        <taxon>Eukaryota</taxon>
        <taxon>Viridiplantae</taxon>
        <taxon>Streptophyta</taxon>
        <taxon>Embryophyta</taxon>
        <taxon>Tracheophyta</taxon>
        <taxon>Spermatophyta</taxon>
        <taxon>Magnoliopsida</taxon>
        <taxon>eudicotyledons</taxon>
        <taxon>Gunneridae</taxon>
        <taxon>Pentapetalae</taxon>
        <taxon>rosids</taxon>
        <taxon>fabids</taxon>
        <taxon>Fagales</taxon>
        <taxon>Fagaceae</taxon>
        <taxon>Fagus</taxon>
    </lineage>
</organism>
<gene>
    <name evidence="1" type="ORF">FSB_LOCUS48013</name>
</gene>
<dbReference type="EMBL" id="OIVN01004955">
    <property type="protein sequence ID" value="SPD20131.1"/>
    <property type="molecule type" value="Genomic_DNA"/>
</dbReference>